<accession>X1NNG2</accession>
<dbReference type="AlphaFoldDB" id="X1NNG2"/>
<dbReference type="EMBL" id="BARV01017158">
    <property type="protein sequence ID" value="GAI20214.1"/>
    <property type="molecule type" value="Genomic_DNA"/>
</dbReference>
<sequence>MSAVGVALVPQLGTTKVAVFYKVSILSTPNPFTILRFGIGPTAAAPTTTLAHVDLEQLEGYMTAIGFLSEPVTYD</sequence>
<organism evidence="1">
    <name type="scientific">marine sediment metagenome</name>
    <dbReference type="NCBI Taxonomy" id="412755"/>
    <lineage>
        <taxon>unclassified sequences</taxon>
        <taxon>metagenomes</taxon>
        <taxon>ecological metagenomes</taxon>
    </lineage>
</organism>
<proteinExistence type="predicted"/>
<evidence type="ECO:0000313" key="1">
    <source>
        <dbReference type="EMBL" id="GAI20214.1"/>
    </source>
</evidence>
<feature type="non-terminal residue" evidence="1">
    <location>
        <position position="75"/>
    </location>
</feature>
<protein>
    <submittedName>
        <fullName evidence="1">Uncharacterized protein</fullName>
    </submittedName>
</protein>
<name>X1NNG2_9ZZZZ</name>
<comment type="caution">
    <text evidence="1">The sequence shown here is derived from an EMBL/GenBank/DDBJ whole genome shotgun (WGS) entry which is preliminary data.</text>
</comment>
<gene>
    <name evidence="1" type="ORF">S06H3_29295</name>
</gene>
<reference evidence="1" key="1">
    <citation type="journal article" date="2014" name="Front. Microbiol.">
        <title>High frequency of phylogenetically diverse reductive dehalogenase-homologous genes in deep subseafloor sedimentary metagenomes.</title>
        <authorList>
            <person name="Kawai M."/>
            <person name="Futagami T."/>
            <person name="Toyoda A."/>
            <person name="Takaki Y."/>
            <person name="Nishi S."/>
            <person name="Hori S."/>
            <person name="Arai W."/>
            <person name="Tsubouchi T."/>
            <person name="Morono Y."/>
            <person name="Uchiyama I."/>
            <person name="Ito T."/>
            <person name="Fujiyama A."/>
            <person name="Inagaki F."/>
            <person name="Takami H."/>
        </authorList>
    </citation>
    <scope>NUCLEOTIDE SEQUENCE</scope>
    <source>
        <strain evidence="1">Expedition CK06-06</strain>
    </source>
</reference>